<gene>
    <name evidence="1" type="ORF">D8881_00180</name>
</gene>
<dbReference type="AlphaFoldDB" id="A0A3R9HVY4"/>
<dbReference type="Gene3D" id="3.30.500.20">
    <property type="entry name" value="BH3703-like domains"/>
    <property type="match status" value="1"/>
</dbReference>
<accession>A0A3R9HVY4</accession>
<organism evidence="1 2">
    <name type="scientific">Streptococcus sanguinis</name>
    <dbReference type="NCBI Taxonomy" id="1305"/>
    <lineage>
        <taxon>Bacteria</taxon>
        <taxon>Bacillati</taxon>
        <taxon>Bacillota</taxon>
        <taxon>Bacilli</taxon>
        <taxon>Lactobacillales</taxon>
        <taxon>Streptococcaceae</taxon>
        <taxon>Streptococcus</taxon>
    </lineage>
</organism>
<reference evidence="1 2" key="1">
    <citation type="submission" date="2018-11" db="EMBL/GenBank/DDBJ databases">
        <title>Species Designations Belie Phenotypic and Genotypic Heterogeneity in Oral Streptococci.</title>
        <authorList>
            <person name="Velsko I."/>
        </authorList>
    </citation>
    <scope>NUCLEOTIDE SEQUENCE [LARGE SCALE GENOMIC DNA]</scope>
    <source>
        <strain evidence="1 2">BCC20</strain>
    </source>
</reference>
<dbReference type="InterPro" id="IPR036170">
    <property type="entry name" value="YezG-like_sf"/>
</dbReference>
<evidence type="ECO:0000313" key="2">
    <source>
        <dbReference type="Proteomes" id="UP000280549"/>
    </source>
</evidence>
<sequence length="40" mass="4544">MEKQINEKVMEIAQSVHKTIPVAWENLFINITLAFDGGEV</sequence>
<dbReference type="SUPFAM" id="SSF160424">
    <property type="entry name" value="BH3703-like"/>
    <property type="match status" value="1"/>
</dbReference>
<dbReference type="EMBL" id="RJMR01000001">
    <property type="protein sequence ID" value="RSI26835.1"/>
    <property type="molecule type" value="Genomic_DNA"/>
</dbReference>
<evidence type="ECO:0000313" key="1">
    <source>
        <dbReference type="EMBL" id="RSI26835.1"/>
    </source>
</evidence>
<proteinExistence type="predicted"/>
<protein>
    <submittedName>
        <fullName evidence="1">Uncharacterized protein</fullName>
    </submittedName>
</protein>
<comment type="caution">
    <text evidence="1">The sequence shown here is derived from an EMBL/GenBank/DDBJ whole genome shotgun (WGS) entry which is preliminary data.</text>
</comment>
<name>A0A3R9HVY4_STRSA</name>
<dbReference type="Proteomes" id="UP000280549">
    <property type="component" value="Unassembled WGS sequence"/>
</dbReference>